<evidence type="ECO:0000256" key="1">
    <source>
        <dbReference type="SAM" id="MobiDB-lite"/>
    </source>
</evidence>
<keyword evidence="3" id="KW-1185">Reference proteome</keyword>
<feature type="compositionally biased region" description="Polar residues" evidence="1">
    <location>
        <begin position="51"/>
        <end position="60"/>
    </location>
</feature>
<dbReference type="AlphaFoldDB" id="A0A319EMC9"/>
<sequence length="163" mass="17302">MAGDPFHHSLPLTSLPRPVCPPLPRLVLSTGMDAVRNTPPAVVYHGPGWTTPVSNPTSEPRVSGDFSSPDRPGRDHPGATHNGETGMDTGTGMDQGASTDFIPSPFRFFFPPPSSLLPLPHSVLLSLIPRERLADTKVTVNLEPGLSSLIRSIVPGRLSTAAQ</sequence>
<feature type="region of interest" description="Disordered" evidence="1">
    <location>
        <begin position="46"/>
        <end position="99"/>
    </location>
</feature>
<organism evidence="2 3">
    <name type="scientific">Aspergillus ellipticus CBS 707.79</name>
    <dbReference type="NCBI Taxonomy" id="1448320"/>
    <lineage>
        <taxon>Eukaryota</taxon>
        <taxon>Fungi</taxon>
        <taxon>Dikarya</taxon>
        <taxon>Ascomycota</taxon>
        <taxon>Pezizomycotina</taxon>
        <taxon>Eurotiomycetes</taxon>
        <taxon>Eurotiomycetidae</taxon>
        <taxon>Eurotiales</taxon>
        <taxon>Aspergillaceae</taxon>
        <taxon>Aspergillus</taxon>
        <taxon>Aspergillus subgen. Circumdati</taxon>
    </lineage>
</organism>
<dbReference type="Proteomes" id="UP000247810">
    <property type="component" value="Unassembled WGS sequence"/>
</dbReference>
<dbReference type="VEuPathDB" id="FungiDB:BO71DRAFT_400862"/>
<name>A0A319EMC9_9EURO</name>
<protein>
    <submittedName>
        <fullName evidence="2">Uncharacterized protein</fullName>
    </submittedName>
</protein>
<dbReference type="EMBL" id="KZ825926">
    <property type="protein sequence ID" value="PYH92082.1"/>
    <property type="molecule type" value="Genomic_DNA"/>
</dbReference>
<evidence type="ECO:0000313" key="3">
    <source>
        <dbReference type="Proteomes" id="UP000247810"/>
    </source>
</evidence>
<feature type="region of interest" description="Disordered" evidence="1">
    <location>
        <begin position="1"/>
        <end position="21"/>
    </location>
</feature>
<gene>
    <name evidence="2" type="ORF">BO71DRAFT_400862</name>
</gene>
<proteinExistence type="predicted"/>
<evidence type="ECO:0000313" key="2">
    <source>
        <dbReference type="EMBL" id="PYH92082.1"/>
    </source>
</evidence>
<feature type="compositionally biased region" description="Low complexity" evidence="1">
    <location>
        <begin position="85"/>
        <end position="94"/>
    </location>
</feature>
<reference evidence="2 3" key="1">
    <citation type="submission" date="2018-02" db="EMBL/GenBank/DDBJ databases">
        <title>The genomes of Aspergillus section Nigri reveals drivers in fungal speciation.</title>
        <authorList>
            <consortium name="DOE Joint Genome Institute"/>
            <person name="Vesth T.C."/>
            <person name="Nybo J."/>
            <person name="Theobald S."/>
            <person name="Brandl J."/>
            <person name="Frisvad J.C."/>
            <person name="Nielsen K.F."/>
            <person name="Lyhne E.K."/>
            <person name="Kogle M.E."/>
            <person name="Kuo A."/>
            <person name="Riley R."/>
            <person name="Clum A."/>
            <person name="Nolan M."/>
            <person name="Lipzen A."/>
            <person name="Salamov A."/>
            <person name="Henrissat B."/>
            <person name="Wiebenga A."/>
            <person name="De vries R.P."/>
            <person name="Grigoriev I.V."/>
            <person name="Mortensen U.H."/>
            <person name="Andersen M.R."/>
            <person name="Baker S.E."/>
        </authorList>
    </citation>
    <scope>NUCLEOTIDE SEQUENCE [LARGE SCALE GENOMIC DNA]</scope>
    <source>
        <strain evidence="2 3">CBS 707.79</strain>
    </source>
</reference>
<accession>A0A319EMC9</accession>